<gene>
    <name evidence="4" type="ORF">CYLTODRAFT_488462</name>
</gene>
<dbReference type="PANTHER" id="PTHR12486:SF4">
    <property type="entry name" value="APRATAXIN"/>
    <property type="match status" value="1"/>
</dbReference>
<evidence type="ECO:0000259" key="3">
    <source>
        <dbReference type="Pfam" id="PF16278"/>
    </source>
</evidence>
<sequence length="267" mass="30630">MSHLTILRKYAVKSPADLPPSVLFGHTDQTLTIYDAFPKSIFHFLIVPRHPQRSLSLSDLGSLRSLLKLEEKEQAKDVLLMLKAEAASLRKEIEEEMLTRHGFKWGIWTGFHGAPSMDHLHLHVLSADLCSERMKNKKHYNSFHPKLGFFLDIDEVLSWFDAEPTYFRKMASLDHKAYDALLKGPLSCFHCGIEQKNMPLLKAHLQEEFDELAMREKTRQERKRKIEAKQAAARGVRNAQVADASGEEEPSEEPQSKKRRTESPVES</sequence>
<dbReference type="GO" id="GO:0033699">
    <property type="term" value="F:DNA 5'-adenosine monophosphate hydrolase activity"/>
    <property type="evidence" value="ECO:0007669"/>
    <property type="project" value="TreeGrafter"/>
</dbReference>
<evidence type="ECO:0000256" key="1">
    <source>
        <dbReference type="SAM" id="Coils"/>
    </source>
</evidence>
<dbReference type="OrthoDB" id="3512845at2759"/>
<proteinExistence type="predicted"/>
<dbReference type="EMBL" id="KN880475">
    <property type="protein sequence ID" value="KIY69982.1"/>
    <property type="molecule type" value="Genomic_DNA"/>
</dbReference>
<dbReference type="GO" id="GO:0030983">
    <property type="term" value="F:mismatched DNA binding"/>
    <property type="evidence" value="ECO:0007669"/>
    <property type="project" value="TreeGrafter"/>
</dbReference>
<dbReference type="GO" id="GO:1990165">
    <property type="term" value="F:single-strand break-containing DNA binding"/>
    <property type="evidence" value="ECO:0007669"/>
    <property type="project" value="TreeGrafter"/>
</dbReference>
<dbReference type="Pfam" id="PF16278">
    <property type="entry name" value="zf-C2HE"/>
    <property type="match status" value="1"/>
</dbReference>
<feature type="coiled-coil region" evidence="1">
    <location>
        <begin position="72"/>
        <end position="99"/>
    </location>
</feature>
<organism evidence="4 5">
    <name type="scientific">Cylindrobasidium torrendii FP15055 ss-10</name>
    <dbReference type="NCBI Taxonomy" id="1314674"/>
    <lineage>
        <taxon>Eukaryota</taxon>
        <taxon>Fungi</taxon>
        <taxon>Dikarya</taxon>
        <taxon>Basidiomycota</taxon>
        <taxon>Agaricomycotina</taxon>
        <taxon>Agaricomycetes</taxon>
        <taxon>Agaricomycetidae</taxon>
        <taxon>Agaricales</taxon>
        <taxon>Marasmiineae</taxon>
        <taxon>Physalacriaceae</taxon>
        <taxon>Cylindrobasidium</taxon>
    </lineage>
</organism>
<evidence type="ECO:0000256" key="2">
    <source>
        <dbReference type="SAM" id="MobiDB-lite"/>
    </source>
</evidence>
<keyword evidence="1" id="KW-0175">Coiled coil</keyword>
<dbReference type="SUPFAM" id="SSF54197">
    <property type="entry name" value="HIT-like"/>
    <property type="match status" value="1"/>
</dbReference>
<dbReference type="InterPro" id="IPR032566">
    <property type="entry name" value="Znf-C2HE"/>
</dbReference>
<accession>A0A0D7BHN1</accession>
<evidence type="ECO:0000313" key="5">
    <source>
        <dbReference type="Proteomes" id="UP000054007"/>
    </source>
</evidence>
<dbReference type="GO" id="GO:0003697">
    <property type="term" value="F:single-stranded DNA binding"/>
    <property type="evidence" value="ECO:0007669"/>
    <property type="project" value="TreeGrafter"/>
</dbReference>
<keyword evidence="5" id="KW-1185">Reference proteome</keyword>
<dbReference type="GO" id="GO:0000012">
    <property type="term" value="P:single strand break repair"/>
    <property type="evidence" value="ECO:0007669"/>
    <property type="project" value="TreeGrafter"/>
</dbReference>
<feature type="non-terminal residue" evidence="4">
    <location>
        <position position="1"/>
    </location>
</feature>
<feature type="domain" description="Aprataxin C2HE/C2H2/C2HC zinc finger" evidence="3">
    <location>
        <begin position="147"/>
        <end position="211"/>
    </location>
</feature>
<dbReference type="GO" id="GO:0005634">
    <property type="term" value="C:nucleus"/>
    <property type="evidence" value="ECO:0007669"/>
    <property type="project" value="TreeGrafter"/>
</dbReference>
<dbReference type="GO" id="GO:0003725">
    <property type="term" value="F:double-stranded RNA binding"/>
    <property type="evidence" value="ECO:0007669"/>
    <property type="project" value="TreeGrafter"/>
</dbReference>
<dbReference type="InterPro" id="IPR036265">
    <property type="entry name" value="HIT-like_sf"/>
</dbReference>
<evidence type="ECO:0000313" key="4">
    <source>
        <dbReference type="EMBL" id="KIY69982.1"/>
    </source>
</evidence>
<dbReference type="Pfam" id="PF11969">
    <property type="entry name" value="DcpS_C"/>
    <property type="match status" value="1"/>
</dbReference>
<dbReference type="Proteomes" id="UP000054007">
    <property type="component" value="Unassembled WGS sequence"/>
</dbReference>
<reference evidence="4 5" key="1">
    <citation type="journal article" date="2015" name="Fungal Genet. Biol.">
        <title>Evolution of novel wood decay mechanisms in Agaricales revealed by the genome sequences of Fistulina hepatica and Cylindrobasidium torrendii.</title>
        <authorList>
            <person name="Floudas D."/>
            <person name="Held B.W."/>
            <person name="Riley R."/>
            <person name="Nagy L.G."/>
            <person name="Koehler G."/>
            <person name="Ransdell A.S."/>
            <person name="Younus H."/>
            <person name="Chow J."/>
            <person name="Chiniquy J."/>
            <person name="Lipzen A."/>
            <person name="Tritt A."/>
            <person name="Sun H."/>
            <person name="Haridas S."/>
            <person name="LaButti K."/>
            <person name="Ohm R.A."/>
            <person name="Kues U."/>
            <person name="Blanchette R.A."/>
            <person name="Grigoriev I.V."/>
            <person name="Minto R.E."/>
            <person name="Hibbett D.S."/>
        </authorList>
    </citation>
    <scope>NUCLEOTIDE SEQUENCE [LARGE SCALE GENOMIC DNA]</scope>
    <source>
        <strain evidence="4 5">FP15055 ss-10</strain>
    </source>
</reference>
<dbReference type="Gene3D" id="3.30.428.10">
    <property type="entry name" value="HIT-like"/>
    <property type="match status" value="1"/>
</dbReference>
<dbReference type="STRING" id="1314674.A0A0D7BHN1"/>
<dbReference type="PANTHER" id="PTHR12486">
    <property type="entry name" value="APRATAXIN-RELATED"/>
    <property type="match status" value="1"/>
</dbReference>
<protein>
    <submittedName>
        <fullName evidence="4">HIT-like protein</fullName>
    </submittedName>
</protein>
<dbReference type="AlphaFoldDB" id="A0A0D7BHN1"/>
<name>A0A0D7BHN1_9AGAR</name>
<feature type="region of interest" description="Disordered" evidence="2">
    <location>
        <begin position="220"/>
        <end position="267"/>
    </location>
</feature>